<name>A0A914EMY9_9BILA</name>
<dbReference type="Proteomes" id="UP000887540">
    <property type="component" value="Unplaced"/>
</dbReference>
<dbReference type="InterPro" id="IPR008974">
    <property type="entry name" value="TRAF-like"/>
</dbReference>
<dbReference type="WBParaSite" id="ACRNAN_scaffold9635.g18783.t1">
    <property type="protein sequence ID" value="ACRNAN_scaffold9635.g18783.t1"/>
    <property type="gene ID" value="ACRNAN_scaffold9635.g18783"/>
</dbReference>
<dbReference type="SUPFAM" id="SSF49599">
    <property type="entry name" value="TRAF domain-like"/>
    <property type="match status" value="1"/>
</dbReference>
<dbReference type="PROSITE" id="PS50097">
    <property type="entry name" value="BTB"/>
    <property type="match status" value="1"/>
</dbReference>
<dbReference type="PROSITE" id="PS50144">
    <property type="entry name" value="MATH"/>
    <property type="match status" value="1"/>
</dbReference>
<dbReference type="CDD" id="cd00121">
    <property type="entry name" value="MATH"/>
    <property type="match status" value="1"/>
</dbReference>
<organism evidence="4 5">
    <name type="scientific">Acrobeloides nanus</name>
    <dbReference type="NCBI Taxonomy" id="290746"/>
    <lineage>
        <taxon>Eukaryota</taxon>
        <taxon>Metazoa</taxon>
        <taxon>Ecdysozoa</taxon>
        <taxon>Nematoda</taxon>
        <taxon>Chromadorea</taxon>
        <taxon>Rhabditida</taxon>
        <taxon>Tylenchina</taxon>
        <taxon>Cephalobomorpha</taxon>
        <taxon>Cephaloboidea</taxon>
        <taxon>Cephalobidae</taxon>
        <taxon>Acrobeloides</taxon>
    </lineage>
</organism>
<evidence type="ECO:0000313" key="4">
    <source>
        <dbReference type="Proteomes" id="UP000887540"/>
    </source>
</evidence>
<evidence type="ECO:0000259" key="3">
    <source>
        <dbReference type="PROSITE" id="PS50144"/>
    </source>
</evidence>
<keyword evidence="4" id="KW-1185">Reference proteome</keyword>
<feature type="domain" description="MATH" evidence="3">
    <location>
        <begin position="39"/>
        <end position="167"/>
    </location>
</feature>
<protein>
    <submittedName>
        <fullName evidence="5">BTB/POZ domain-containing protein</fullName>
    </submittedName>
</protein>
<dbReference type="Gene3D" id="1.25.40.420">
    <property type="match status" value="1"/>
</dbReference>
<dbReference type="Pfam" id="PF00651">
    <property type="entry name" value="BTB"/>
    <property type="match status" value="1"/>
</dbReference>
<reference evidence="5" key="1">
    <citation type="submission" date="2022-11" db="UniProtKB">
        <authorList>
            <consortium name="WormBaseParasite"/>
        </authorList>
    </citation>
    <scope>IDENTIFICATION</scope>
</reference>
<accession>A0A914EMY9</accession>
<proteinExistence type="predicted"/>
<feature type="compositionally biased region" description="Basic residues" evidence="1">
    <location>
        <begin position="423"/>
        <end position="436"/>
    </location>
</feature>
<evidence type="ECO:0000259" key="2">
    <source>
        <dbReference type="PROSITE" id="PS50097"/>
    </source>
</evidence>
<dbReference type="Pfam" id="PF22486">
    <property type="entry name" value="MATH_2"/>
    <property type="match status" value="1"/>
</dbReference>
<dbReference type="AlphaFoldDB" id="A0A914EMY9"/>
<dbReference type="SMART" id="SM00225">
    <property type="entry name" value="BTB"/>
    <property type="match status" value="1"/>
</dbReference>
<dbReference type="InterPro" id="IPR002083">
    <property type="entry name" value="MATH/TRAF_dom"/>
</dbReference>
<feature type="domain" description="BTB" evidence="2">
    <location>
        <begin position="212"/>
        <end position="273"/>
    </location>
</feature>
<dbReference type="InterPro" id="IPR000210">
    <property type="entry name" value="BTB/POZ_dom"/>
</dbReference>
<feature type="compositionally biased region" description="Low complexity" evidence="1">
    <location>
        <begin position="393"/>
        <end position="402"/>
    </location>
</feature>
<evidence type="ECO:0000256" key="1">
    <source>
        <dbReference type="SAM" id="MobiDB-lite"/>
    </source>
</evidence>
<sequence length="436" mass="48725">MRGSTSSSRADAIQAMGTPQSSRRLEVVSKQATKVTAISAKLEWKIDQFEKLMKLFKNGHNLISKQFFCPQAPSVVWELHVYPNGKRDEDAMNVSFFLRQVGLQRGEDPIMTEFQIYALDASNARVSVCRDTKDFSNQQGRGKFQVSRDKMIGALKYDGSLLLICEVEYLPPGSKICVEQADEDEFMEDSAPISELSVRSSLKEMFENELFADTVLKVGNKNLKAHRCILGQHSIVFRSMFTQKTMNEAQTGVIDITDSRPEAVRAMLEYIYTEHCERHLASTLNGKNVAEMAIFADTYSAYILKRACTRYISAHHKDVIRSAEWKDLKRERSGLANELLESVLADNTPSDSADSDSMENIRSDTSLRSNVHISLANTSSSSSSFQIPSLPTSYSDYSSSSSGIGVSGARNNLAQPNDDSRSPMRKRLRRGSSRNS</sequence>
<dbReference type="Gene3D" id="3.30.710.10">
    <property type="entry name" value="Potassium Channel Kv1.1, Chain A"/>
    <property type="match status" value="1"/>
</dbReference>
<dbReference type="Gene3D" id="2.60.210.10">
    <property type="entry name" value="Apoptosis, Tumor Necrosis Factor Receptor Associated Protein 2, Chain A"/>
    <property type="match status" value="1"/>
</dbReference>
<dbReference type="SUPFAM" id="SSF54695">
    <property type="entry name" value="POZ domain"/>
    <property type="match status" value="1"/>
</dbReference>
<feature type="region of interest" description="Disordered" evidence="1">
    <location>
        <begin position="379"/>
        <end position="436"/>
    </location>
</feature>
<dbReference type="InterPro" id="IPR011333">
    <property type="entry name" value="SKP1/BTB/POZ_sf"/>
</dbReference>
<evidence type="ECO:0000313" key="5">
    <source>
        <dbReference type="WBParaSite" id="ACRNAN_scaffold9635.g18783.t1"/>
    </source>
</evidence>
<dbReference type="GO" id="GO:0030163">
    <property type="term" value="P:protein catabolic process"/>
    <property type="evidence" value="ECO:0007669"/>
    <property type="project" value="UniProtKB-ARBA"/>
</dbReference>
<dbReference type="SMART" id="SM00061">
    <property type="entry name" value="MATH"/>
    <property type="match status" value="1"/>
</dbReference>
<dbReference type="PANTHER" id="PTHR24413">
    <property type="entry name" value="SPECKLE-TYPE POZ PROTEIN"/>
    <property type="match status" value="1"/>
</dbReference>